<name>A0ABW6IIS6_9CYAN</name>
<evidence type="ECO:0000313" key="1">
    <source>
        <dbReference type="EMBL" id="MFE4108113.1"/>
    </source>
</evidence>
<dbReference type="Proteomes" id="UP001600165">
    <property type="component" value="Unassembled WGS sequence"/>
</dbReference>
<protein>
    <submittedName>
        <fullName evidence="1">Uncharacterized protein</fullName>
    </submittedName>
</protein>
<organism evidence="1 2">
    <name type="scientific">Almyronema epifaneia S1</name>
    <dbReference type="NCBI Taxonomy" id="2991925"/>
    <lineage>
        <taxon>Bacteria</taxon>
        <taxon>Bacillati</taxon>
        <taxon>Cyanobacteriota</taxon>
        <taxon>Cyanophyceae</taxon>
        <taxon>Nodosilineales</taxon>
        <taxon>Nodosilineaceae</taxon>
        <taxon>Almyronema</taxon>
        <taxon>Almyronema epifaneia</taxon>
    </lineage>
</organism>
<accession>A0ABW6IIS6</accession>
<evidence type="ECO:0000313" key="2">
    <source>
        <dbReference type="Proteomes" id="UP001600165"/>
    </source>
</evidence>
<dbReference type="EMBL" id="JBHZOL010000099">
    <property type="protein sequence ID" value="MFE4108113.1"/>
    <property type="molecule type" value="Genomic_DNA"/>
</dbReference>
<dbReference type="RefSeq" id="WP_377967513.1">
    <property type="nucleotide sequence ID" value="NZ_JBHZOL010000099.1"/>
</dbReference>
<keyword evidence="2" id="KW-1185">Reference proteome</keyword>
<sequence>MTDSPRSARQLSPLTLPIDDKPEILRVIAIGSLLVVNDHVLQMYQRHYAAIHEWSGVLPIPDSDKVMRILTKRVMGLGDR</sequence>
<reference evidence="1 2" key="1">
    <citation type="submission" date="2024-10" db="EMBL/GenBank/DDBJ databases">
        <authorList>
            <person name="Ratan Roy A."/>
            <person name="Morales Sandoval P.H."/>
            <person name="De Los Santos Villalobos S."/>
            <person name="Chakraborty S."/>
            <person name="Mukherjee J."/>
        </authorList>
    </citation>
    <scope>NUCLEOTIDE SEQUENCE [LARGE SCALE GENOMIC DNA]</scope>
    <source>
        <strain evidence="1 2">S1</strain>
    </source>
</reference>
<comment type="caution">
    <text evidence="1">The sequence shown here is derived from an EMBL/GenBank/DDBJ whole genome shotgun (WGS) entry which is preliminary data.</text>
</comment>
<proteinExistence type="predicted"/>
<gene>
    <name evidence="1" type="ORF">ACFVKH_17660</name>
</gene>